<name>A0A645AWM1_9ZZZZ</name>
<dbReference type="GO" id="GO:0004515">
    <property type="term" value="F:nicotinate-nucleotide adenylyltransferase activity"/>
    <property type="evidence" value="ECO:0007669"/>
    <property type="project" value="UniProtKB-EC"/>
</dbReference>
<evidence type="ECO:0000256" key="6">
    <source>
        <dbReference type="ARBA" id="ARBA00022840"/>
    </source>
</evidence>
<dbReference type="PANTHER" id="PTHR39321">
    <property type="entry name" value="NICOTINATE-NUCLEOTIDE ADENYLYLTRANSFERASE-RELATED"/>
    <property type="match status" value="1"/>
</dbReference>
<dbReference type="InterPro" id="IPR004821">
    <property type="entry name" value="Cyt_trans-like"/>
</dbReference>
<accession>A0A645AWM1</accession>
<keyword evidence="4 9" id="KW-0548">Nucleotidyltransferase</keyword>
<dbReference type="CDD" id="cd02165">
    <property type="entry name" value="NMNAT"/>
    <property type="match status" value="1"/>
</dbReference>
<keyword evidence="2" id="KW-0662">Pyridine nucleotide biosynthesis</keyword>
<dbReference type="NCBIfam" id="NF000840">
    <property type="entry name" value="PRK00071.1-3"/>
    <property type="match status" value="1"/>
</dbReference>
<dbReference type="GO" id="GO:0005524">
    <property type="term" value="F:ATP binding"/>
    <property type="evidence" value="ECO:0007669"/>
    <property type="project" value="UniProtKB-KW"/>
</dbReference>
<keyword evidence="7" id="KW-0520">NAD</keyword>
<dbReference type="Gene3D" id="3.40.50.620">
    <property type="entry name" value="HUPs"/>
    <property type="match status" value="1"/>
</dbReference>
<evidence type="ECO:0000259" key="8">
    <source>
        <dbReference type="Pfam" id="PF01467"/>
    </source>
</evidence>
<keyword evidence="6" id="KW-0067">ATP-binding</keyword>
<dbReference type="AlphaFoldDB" id="A0A645AWM1"/>
<sequence>MSVKIAVMGGTFNPPHLGHLLGARRVISAYDPDLFLMIPTGIPPHKIIPDGSPCDCDRLNMVKLMVRDDPKITISDMEMKRKGKSYTVDTLKSLKEEYKNASIDLIMGADMLYMIEKWHHFEELFGLCRLVVIGRKENQTEELKKACLHIQKRYGADITLLEMEPFAISSSQIREKIKNEEDVGQYLHPDVYRYIRENNLYLED</sequence>
<evidence type="ECO:0000256" key="3">
    <source>
        <dbReference type="ARBA" id="ARBA00022679"/>
    </source>
</evidence>
<dbReference type="EC" id="2.7.7.18" evidence="9"/>
<dbReference type="InterPro" id="IPR005248">
    <property type="entry name" value="NadD/NMNAT"/>
</dbReference>
<evidence type="ECO:0000256" key="5">
    <source>
        <dbReference type="ARBA" id="ARBA00022741"/>
    </source>
</evidence>
<comment type="caution">
    <text evidence="9">The sequence shown here is derived from an EMBL/GenBank/DDBJ whole genome shotgun (WGS) entry which is preliminary data.</text>
</comment>
<evidence type="ECO:0000256" key="4">
    <source>
        <dbReference type="ARBA" id="ARBA00022695"/>
    </source>
</evidence>
<protein>
    <submittedName>
        <fullName evidence="9">Nicotinate-nucleotide adenylyltransferase</fullName>
        <ecNumber evidence="9">2.7.7.18</ecNumber>
    </submittedName>
</protein>
<dbReference type="HAMAP" id="MF_00244">
    <property type="entry name" value="NaMN_adenylyltr"/>
    <property type="match status" value="1"/>
</dbReference>
<proteinExistence type="inferred from homology"/>
<keyword evidence="5" id="KW-0547">Nucleotide-binding</keyword>
<dbReference type="InterPro" id="IPR014729">
    <property type="entry name" value="Rossmann-like_a/b/a_fold"/>
</dbReference>
<keyword evidence="3 9" id="KW-0808">Transferase</keyword>
<dbReference type="GO" id="GO:0009435">
    <property type="term" value="P:NAD+ biosynthetic process"/>
    <property type="evidence" value="ECO:0007669"/>
    <property type="project" value="UniProtKB-UniPathway"/>
</dbReference>
<dbReference type="NCBIfam" id="TIGR00482">
    <property type="entry name" value="nicotinate (nicotinamide) nucleotide adenylyltransferase"/>
    <property type="match status" value="1"/>
</dbReference>
<dbReference type="Pfam" id="PF01467">
    <property type="entry name" value="CTP_transf_like"/>
    <property type="match status" value="1"/>
</dbReference>
<reference evidence="9" key="1">
    <citation type="submission" date="2019-08" db="EMBL/GenBank/DDBJ databases">
        <authorList>
            <person name="Kucharzyk K."/>
            <person name="Murdoch R.W."/>
            <person name="Higgins S."/>
            <person name="Loffler F."/>
        </authorList>
    </citation>
    <scope>NUCLEOTIDE SEQUENCE</scope>
</reference>
<organism evidence="9">
    <name type="scientific">bioreactor metagenome</name>
    <dbReference type="NCBI Taxonomy" id="1076179"/>
    <lineage>
        <taxon>unclassified sequences</taxon>
        <taxon>metagenomes</taxon>
        <taxon>ecological metagenomes</taxon>
    </lineage>
</organism>
<evidence type="ECO:0000256" key="7">
    <source>
        <dbReference type="ARBA" id="ARBA00023027"/>
    </source>
</evidence>
<gene>
    <name evidence="9" type="primary">nadD_30</name>
    <name evidence="9" type="ORF">SDC9_104321</name>
</gene>
<dbReference type="EMBL" id="VSSQ01016305">
    <property type="protein sequence ID" value="MPM57499.1"/>
    <property type="molecule type" value="Genomic_DNA"/>
</dbReference>
<dbReference type="PANTHER" id="PTHR39321:SF3">
    <property type="entry name" value="PHOSPHOPANTETHEINE ADENYLYLTRANSFERASE"/>
    <property type="match status" value="1"/>
</dbReference>
<evidence type="ECO:0000313" key="9">
    <source>
        <dbReference type="EMBL" id="MPM57499.1"/>
    </source>
</evidence>
<feature type="domain" description="Cytidyltransferase-like" evidence="8">
    <location>
        <begin position="7"/>
        <end position="176"/>
    </location>
</feature>
<evidence type="ECO:0000256" key="2">
    <source>
        <dbReference type="ARBA" id="ARBA00022642"/>
    </source>
</evidence>
<dbReference type="SUPFAM" id="SSF52374">
    <property type="entry name" value="Nucleotidylyl transferase"/>
    <property type="match status" value="1"/>
</dbReference>
<comment type="pathway">
    <text evidence="1">Cofactor biosynthesis; NAD(+) biosynthesis.</text>
</comment>
<evidence type="ECO:0000256" key="1">
    <source>
        <dbReference type="ARBA" id="ARBA00004790"/>
    </source>
</evidence>
<dbReference type="UniPathway" id="UPA00253"/>